<proteinExistence type="predicted"/>
<organism evidence="1 2">
    <name type="scientific">Archaeoglobus fulgidus DSM 8774</name>
    <dbReference type="NCBI Taxonomy" id="1344584"/>
    <lineage>
        <taxon>Archaea</taxon>
        <taxon>Methanobacteriati</taxon>
        <taxon>Methanobacteriota</taxon>
        <taxon>Archaeoglobi</taxon>
        <taxon>Archaeoglobales</taxon>
        <taxon>Archaeoglobaceae</taxon>
        <taxon>Archaeoglobus</taxon>
    </lineage>
</organism>
<reference evidence="1 2" key="1">
    <citation type="submission" date="2013-07" db="EMBL/GenBank/DDBJ databases">
        <title>Genome of Archaeoglobus fulgidus.</title>
        <authorList>
            <person name="Fiebig A."/>
            <person name="Birkeland N.-K."/>
        </authorList>
    </citation>
    <scope>NUCLEOTIDE SEQUENCE [LARGE SCALE GENOMIC DNA]</scope>
    <source>
        <strain evidence="1 2">DSM 8774</strain>
    </source>
</reference>
<dbReference type="GeneID" id="24794106"/>
<protein>
    <submittedName>
        <fullName evidence="1">Putative transcriptional regulator</fullName>
    </submittedName>
</protein>
<dbReference type="EMBL" id="CP006577">
    <property type="protein sequence ID" value="AIG97382.1"/>
    <property type="molecule type" value="Genomic_DNA"/>
</dbReference>
<dbReference type="AlphaFoldDB" id="A0A075WCS4"/>
<accession>A0A075WCS4</accession>
<dbReference type="RefSeq" id="WP_010878070.1">
    <property type="nucleotide sequence ID" value="NZ_CP006577.1"/>
</dbReference>
<name>A0A075WCS4_ARCFL</name>
<evidence type="ECO:0000313" key="2">
    <source>
        <dbReference type="Proteomes" id="UP000028501"/>
    </source>
</evidence>
<dbReference type="PANTHER" id="PTHR40730">
    <property type="entry name" value="TRANSCRIPTIONAL REGULATOR PROTEIN-LIKE PROTEIN"/>
    <property type="match status" value="1"/>
</dbReference>
<dbReference type="Proteomes" id="UP000028501">
    <property type="component" value="Chromosome"/>
</dbReference>
<sequence>MKPHCVMMVKYVLPALRAKVALELIDRGYRVKDVADLLGLTQAAVSQYLKSKRGQRGMEILSKSEKAHEVVKELVENLASGKITIEDEVDYLCRVCEILREEGLIEEEMYSV</sequence>
<evidence type="ECO:0000313" key="1">
    <source>
        <dbReference type="EMBL" id="AIG97382.1"/>
    </source>
</evidence>
<dbReference type="KEGG" id="afg:AFULGI_00005800"/>
<gene>
    <name evidence="1" type="ORF">AFULGI_00005800</name>
</gene>
<dbReference type="HOGENOM" id="CLU_133047_1_0_2"/>